<keyword evidence="1" id="KW-0812">Transmembrane</keyword>
<feature type="transmembrane region" description="Helical" evidence="1">
    <location>
        <begin position="129"/>
        <end position="152"/>
    </location>
</feature>
<accession>A0A5C6F398</accession>
<dbReference type="OrthoDB" id="9787129at2"/>
<dbReference type="GO" id="GO:0005886">
    <property type="term" value="C:plasma membrane"/>
    <property type="evidence" value="ECO:0007669"/>
    <property type="project" value="TreeGrafter"/>
</dbReference>
<proteinExistence type="predicted"/>
<dbReference type="PANTHER" id="PTHR30354">
    <property type="entry name" value="GNT FAMILY GLUCONATE TRANSPORTER"/>
    <property type="match status" value="1"/>
</dbReference>
<evidence type="ECO:0000256" key="1">
    <source>
        <dbReference type="SAM" id="Phobius"/>
    </source>
</evidence>
<reference evidence="2 3" key="1">
    <citation type="submission" date="2019-02" db="EMBL/GenBank/DDBJ databases">
        <title>Deep-cultivation of Planctomycetes and their phenomic and genomic characterization uncovers novel biology.</title>
        <authorList>
            <person name="Wiegand S."/>
            <person name="Jogler M."/>
            <person name="Boedeker C."/>
            <person name="Pinto D."/>
            <person name="Vollmers J."/>
            <person name="Rivas-Marin E."/>
            <person name="Kohn T."/>
            <person name="Peeters S.H."/>
            <person name="Heuer A."/>
            <person name="Rast P."/>
            <person name="Oberbeckmann S."/>
            <person name="Bunk B."/>
            <person name="Jeske O."/>
            <person name="Meyerdierks A."/>
            <person name="Storesund J.E."/>
            <person name="Kallscheuer N."/>
            <person name="Luecker S."/>
            <person name="Lage O.M."/>
            <person name="Pohl T."/>
            <person name="Merkel B.J."/>
            <person name="Hornburger P."/>
            <person name="Mueller R.-W."/>
            <person name="Bruemmer F."/>
            <person name="Labrenz M."/>
            <person name="Spormann A.M."/>
            <person name="Op Den Camp H."/>
            <person name="Overmann J."/>
            <person name="Amann R."/>
            <person name="Jetten M.S.M."/>
            <person name="Mascher T."/>
            <person name="Medema M.H."/>
            <person name="Devos D.P."/>
            <person name="Kaster A.-K."/>
            <person name="Ovreas L."/>
            <person name="Rohde M."/>
            <person name="Galperin M.Y."/>
            <person name="Jogler C."/>
        </authorList>
    </citation>
    <scope>NUCLEOTIDE SEQUENCE [LARGE SCALE GENOMIC DNA]</scope>
    <source>
        <strain evidence="2 3">Poly59</strain>
    </source>
</reference>
<evidence type="ECO:0000313" key="3">
    <source>
        <dbReference type="Proteomes" id="UP000317977"/>
    </source>
</evidence>
<comment type="caution">
    <text evidence="2">The sequence shown here is derived from an EMBL/GenBank/DDBJ whole genome shotgun (WGS) entry which is preliminary data.</text>
</comment>
<feature type="transmembrane region" description="Helical" evidence="1">
    <location>
        <begin position="173"/>
        <end position="191"/>
    </location>
</feature>
<feature type="transmembrane region" description="Helical" evidence="1">
    <location>
        <begin position="254"/>
        <end position="271"/>
    </location>
</feature>
<feature type="transmembrane region" description="Helical" evidence="1">
    <location>
        <begin position="211"/>
        <end position="242"/>
    </location>
</feature>
<name>A0A5C6F398_9BACT</name>
<keyword evidence="3" id="KW-1185">Reference proteome</keyword>
<dbReference type="GO" id="GO:0015128">
    <property type="term" value="F:gluconate transmembrane transporter activity"/>
    <property type="evidence" value="ECO:0007669"/>
    <property type="project" value="InterPro"/>
</dbReference>
<gene>
    <name evidence="2" type="primary">gntU</name>
    <name evidence="2" type="ORF">Poly59_19150</name>
</gene>
<dbReference type="AlphaFoldDB" id="A0A5C6F398"/>
<keyword evidence="1" id="KW-0472">Membrane</keyword>
<feature type="transmembrane region" description="Helical" evidence="1">
    <location>
        <begin position="291"/>
        <end position="315"/>
    </location>
</feature>
<sequence length="316" mass="33262">MVLLLPIVLILIQAVASEIWKPATTRVVVSSSAVEIPIDSEDQPRMTIAESGNGYEIDFIDHAGTRSTLLTSDLSADKAAALPAFGTLVSSVNSGEQLSPKQREEILEAGLDLTGFSENRPEQSMVLKLIAFFGHPFTALIIAIFAAAIFLAKKQGFSRDQIMDLSNSALAPAGIIILVTGAGGVFKQILIDSNVATVMAEAIVQSNINIVVLSFLISALVRIAQGSATVAMVTTAAIIAPLLPGMSGLSSSDYALLTIAIASGATVLSHVNDSGFWLVSKFFGLTEKETLMSWTVVETIIGISGFIGALTLSYFL</sequence>
<organism evidence="2 3">
    <name type="scientific">Rubripirellula reticaptiva</name>
    <dbReference type="NCBI Taxonomy" id="2528013"/>
    <lineage>
        <taxon>Bacteria</taxon>
        <taxon>Pseudomonadati</taxon>
        <taxon>Planctomycetota</taxon>
        <taxon>Planctomycetia</taxon>
        <taxon>Pirellulales</taxon>
        <taxon>Pirellulaceae</taxon>
        <taxon>Rubripirellula</taxon>
    </lineage>
</organism>
<dbReference type="Proteomes" id="UP000317977">
    <property type="component" value="Unassembled WGS sequence"/>
</dbReference>
<dbReference type="EMBL" id="SJPX01000002">
    <property type="protein sequence ID" value="TWU55615.1"/>
    <property type="molecule type" value="Genomic_DNA"/>
</dbReference>
<protein>
    <submittedName>
        <fullName evidence="2">Low-affinity gluconate transporter</fullName>
    </submittedName>
</protein>
<dbReference type="PANTHER" id="PTHR30354:SF8">
    <property type="entry name" value="LOW-AFFINITY GLUCONATE TRANSPORTER"/>
    <property type="match status" value="1"/>
</dbReference>
<keyword evidence="1" id="KW-1133">Transmembrane helix</keyword>
<dbReference type="Pfam" id="PF02447">
    <property type="entry name" value="GntP_permease"/>
    <property type="match status" value="1"/>
</dbReference>
<evidence type="ECO:0000313" key="2">
    <source>
        <dbReference type="EMBL" id="TWU55615.1"/>
    </source>
</evidence>
<dbReference type="InterPro" id="IPR003474">
    <property type="entry name" value="Glcn_transporter"/>
</dbReference>